<dbReference type="GO" id="GO:0046983">
    <property type="term" value="F:protein dimerization activity"/>
    <property type="evidence" value="ECO:0007669"/>
    <property type="project" value="InterPro"/>
</dbReference>
<proteinExistence type="inferred from homology"/>
<dbReference type="HAMAP" id="MF_00059">
    <property type="entry name" value="RNApol_bact_RpoA"/>
    <property type="match status" value="1"/>
</dbReference>
<dbReference type="Pfam" id="PF01193">
    <property type="entry name" value="RNA_pol_L"/>
    <property type="match status" value="1"/>
</dbReference>
<reference evidence="9" key="1">
    <citation type="submission" date="2016-10" db="EMBL/GenBank/DDBJ databases">
        <authorList>
            <person name="de Groot N.N."/>
        </authorList>
    </citation>
    <scope>NUCLEOTIDE SEQUENCE</scope>
</reference>
<dbReference type="NCBIfam" id="NF003517">
    <property type="entry name" value="PRK05182.2-3"/>
    <property type="match status" value="1"/>
</dbReference>
<sequence length="324" mass="36202">MPTEVEVNEVSENRAEIIAYPFESGYAVTLAHPLRRLILSSSIGYAPISVKIEGATHEFDNIRGMHEDVAVFIINLKNIHFKIKDESERVEVSYSFTGHKDIIAEDLNNDKIEVVNGDLHLATLNEDAELNFTVVITKGIGYVPSEDLADEVESDTIPLDAFFTPVRKANYKIEPVLVEDNPNYEKITFDIMTNSQIGPVEAFTNALETMNKQLSVFGGVLDVDINTTPVKRSSDDSELKPFLQTVDALGLSARSFNSLDRSGIKYLGELVLMSESEIKTIKNLGKKSLDEINECLSEHGYDAEFELSDTIRVNLIKKIEKLKQ</sequence>
<dbReference type="SMART" id="SM00662">
    <property type="entry name" value="RPOLD"/>
    <property type="match status" value="1"/>
</dbReference>
<dbReference type="NCBIfam" id="NF003519">
    <property type="entry name" value="PRK05182.2-5"/>
    <property type="match status" value="1"/>
</dbReference>
<dbReference type="SUPFAM" id="SSF55257">
    <property type="entry name" value="RBP11-like subunits of RNA polymerase"/>
    <property type="match status" value="1"/>
</dbReference>
<dbReference type="GO" id="GO:0005737">
    <property type="term" value="C:cytoplasm"/>
    <property type="evidence" value="ECO:0007669"/>
    <property type="project" value="UniProtKB-ARBA"/>
</dbReference>
<accession>A0A1W1C123</accession>
<dbReference type="SUPFAM" id="SSF56553">
    <property type="entry name" value="Insert subdomain of RNA polymerase alpha subunit"/>
    <property type="match status" value="1"/>
</dbReference>
<feature type="domain" description="DNA-directed RNA polymerase RpoA/D/Rpb3-type" evidence="8">
    <location>
        <begin position="14"/>
        <end position="220"/>
    </location>
</feature>
<dbReference type="InterPro" id="IPR011773">
    <property type="entry name" value="DNA-dir_RpoA"/>
</dbReference>
<dbReference type="Gene3D" id="1.10.150.20">
    <property type="entry name" value="5' to 3' exonuclease, C-terminal subdomain"/>
    <property type="match status" value="1"/>
</dbReference>
<dbReference type="InterPro" id="IPR036603">
    <property type="entry name" value="RBP11-like"/>
</dbReference>
<dbReference type="EC" id="2.7.7.6" evidence="2"/>
<dbReference type="EMBL" id="FPHC01000052">
    <property type="protein sequence ID" value="SFV59463.1"/>
    <property type="molecule type" value="Genomic_DNA"/>
</dbReference>
<dbReference type="InterPro" id="IPR036643">
    <property type="entry name" value="RNApol_insert_sf"/>
</dbReference>
<dbReference type="InterPro" id="IPR011260">
    <property type="entry name" value="RNAP_asu_C"/>
</dbReference>
<dbReference type="Pfam" id="PF01000">
    <property type="entry name" value="RNA_pol_A_bac"/>
    <property type="match status" value="1"/>
</dbReference>
<name>A0A1W1C123_9ZZZZ</name>
<evidence type="ECO:0000259" key="8">
    <source>
        <dbReference type="SMART" id="SM00662"/>
    </source>
</evidence>
<evidence type="ECO:0000256" key="6">
    <source>
        <dbReference type="ARBA" id="ARBA00023163"/>
    </source>
</evidence>
<dbReference type="GO" id="GO:0003899">
    <property type="term" value="F:DNA-directed RNA polymerase activity"/>
    <property type="evidence" value="ECO:0007669"/>
    <property type="project" value="UniProtKB-EC"/>
</dbReference>
<dbReference type="InterPro" id="IPR011263">
    <property type="entry name" value="DNA-dir_RNA_pol_RpoA/D/Rpb3"/>
</dbReference>
<comment type="catalytic activity">
    <reaction evidence="7">
        <text>RNA(n) + a ribonucleoside 5'-triphosphate = RNA(n+1) + diphosphate</text>
        <dbReference type="Rhea" id="RHEA:21248"/>
        <dbReference type="Rhea" id="RHEA-COMP:14527"/>
        <dbReference type="Rhea" id="RHEA-COMP:17342"/>
        <dbReference type="ChEBI" id="CHEBI:33019"/>
        <dbReference type="ChEBI" id="CHEBI:61557"/>
        <dbReference type="ChEBI" id="CHEBI:140395"/>
        <dbReference type="EC" id="2.7.7.6"/>
    </reaction>
</comment>
<dbReference type="Gene3D" id="2.170.120.12">
    <property type="entry name" value="DNA-directed RNA polymerase, insert domain"/>
    <property type="match status" value="1"/>
</dbReference>
<dbReference type="CDD" id="cd06928">
    <property type="entry name" value="RNAP_alpha_NTD"/>
    <property type="match status" value="1"/>
</dbReference>
<keyword evidence="5 9" id="KW-0548">Nucleotidyltransferase</keyword>
<evidence type="ECO:0000256" key="4">
    <source>
        <dbReference type="ARBA" id="ARBA00022679"/>
    </source>
</evidence>
<keyword evidence="6" id="KW-0804">Transcription</keyword>
<dbReference type="AlphaFoldDB" id="A0A1W1C123"/>
<keyword evidence="4 9" id="KW-0808">Transferase</keyword>
<organism evidence="9">
    <name type="scientific">hydrothermal vent metagenome</name>
    <dbReference type="NCBI Taxonomy" id="652676"/>
    <lineage>
        <taxon>unclassified sequences</taxon>
        <taxon>metagenomes</taxon>
        <taxon>ecological metagenomes</taxon>
    </lineage>
</organism>
<dbReference type="Pfam" id="PF03118">
    <property type="entry name" value="RNA_pol_A_CTD"/>
    <property type="match status" value="1"/>
</dbReference>
<evidence type="ECO:0000256" key="7">
    <source>
        <dbReference type="ARBA" id="ARBA00048552"/>
    </source>
</evidence>
<dbReference type="SUPFAM" id="SSF47789">
    <property type="entry name" value="C-terminal domain of RNA polymerase alpha subunit"/>
    <property type="match status" value="1"/>
</dbReference>
<evidence type="ECO:0000313" key="9">
    <source>
        <dbReference type="EMBL" id="SFV59463.1"/>
    </source>
</evidence>
<dbReference type="GO" id="GO:0003677">
    <property type="term" value="F:DNA binding"/>
    <property type="evidence" value="ECO:0007669"/>
    <property type="project" value="InterPro"/>
</dbReference>
<evidence type="ECO:0000256" key="2">
    <source>
        <dbReference type="ARBA" id="ARBA00012418"/>
    </source>
</evidence>
<evidence type="ECO:0000256" key="1">
    <source>
        <dbReference type="ARBA" id="ARBA00007123"/>
    </source>
</evidence>
<dbReference type="GO" id="GO:0000428">
    <property type="term" value="C:DNA-directed RNA polymerase complex"/>
    <property type="evidence" value="ECO:0007669"/>
    <property type="project" value="UniProtKB-KW"/>
</dbReference>
<dbReference type="GO" id="GO:0006351">
    <property type="term" value="P:DNA-templated transcription"/>
    <property type="evidence" value="ECO:0007669"/>
    <property type="project" value="InterPro"/>
</dbReference>
<keyword evidence="3 9" id="KW-0240">DNA-directed RNA polymerase</keyword>
<evidence type="ECO:0000256" key="3">
    <source>
        <dbReference type="ARBA" id="ARBA00022478"/>
    </source>
</evidence>
<evidence type="ECO:0000256" key="5">
    <source>
        <dbReference type="ARBA" id="ARBA00022695"/>
    </source>
</evidence>
<gene>
    <name evidence="9" type="ORF">MNB_SV-6-1156</name>
</gene>
<comment type="similarity">
    <text evidence="1">Belongs to the RNA polymerase alpha chain family.</text>
</comment>
<dbReference type="NCBIfam" id="TIGR02027">
    <property type="entry name" value="rpoA"/>
    <property type="match status" value="1"/>
</dbReference>
<dbReference type="Gene3D" id="3.30.1360.10">
    <property type="entry name" value="RNA polymerase, RBP11-like subunit"/>
    <property type="match status" value="1"/>
</dbReference>
<protein>
    <recommendedName>
        <fullName evidence="2">DNA-directed RNA polymerase</fullName>
        <ecNumber evidence="2">2.7.7.6</ecNumber>
    </recommendedName>
</protein>
<dbReference type="InterPro" id="IPR011262">
    <property type="entry name" value="DNA-dir_RNA_pol_insert"/>
</dbReference>